<comment type="function">
    <text evidence="2">Could be involved in insertion of integral membrane proteins into the membrane.</text>
</comment>
<dbReference type="Pfam" id="PF01809">
    <property type="entry name" value="YidD"/>
    <property type="match status" value="1"/>
</dbReference>
<organism evidence="3 4">
    <name type="scientific">Clostridium botulinum</name>
    <dbReference type="NCBI Taxonomy" id="1491"/>
    <lineage>
        <taxon>Bacteria</taxon>
        <taxon>Bacillati</taxon>
        <taxon>Bacillota</taxon>
        <taxon>Clostridia</taxon>
        <taxon>Eubacteriales</taxon>
        <taxon>Clostridiaceae</taxon>
        <taxon>Clostridium</taxon>
    </lineage>
</organism>
<dbReference type="HAMAP" id="MF_00386">
    <property type="entry name" value="UPF0161_YidD"/>
    <property type="match status" value="1"/>
</dbReference>
<gene>
    <name evidence="3" type="ORF">ADU74_07650</name>
</gene>
<evidence type="ECO:0000313" key="4">
    <source>
        <dbReference type="Proteomes" id="UP000037540"/>
    </source>
</evidence>
<reference evidence="3 4" key="1">
    <citation type="submission" date="2015-07" db="EMBL/GenBank/DDBJ databases">
        <title>Draft genome sequences of 17 French Clostridium botulinum group III.</title>
        <authorList>
            <person name="Woudstra C."/>
            <person name="Le Marechal C."/>
            <person name="Souillard R."/>
            <person name="Bayon-Auboyer M.-H."/>
            <person name="Dessouter D."/>
            <person name="Fach P."/>
        </authorList>
    </citation>
    <scope>NUCLEOTIDE SEQUENCE [LARGE SCALE GENOMIC DNA]</scope>
    <source>
        <strain evidence="3 4">12LNRI-CD</strain>
    </source>
</reference>
<keyword evidence="1 2" id="KW-0472">Membrane</keyword>
<comment type="similarity">
    <text evidence="2">Belongs to the UPF0161 family.</text>
</comment>
<dbReference type="Proteomes" id="UP000037540">
    <property type="component" value="Unassembled WGS sequence"/>
</dbReference>
<sequence length="69" mass="8036">MKIILIHIIKFYRKYISPLKKPCCRFYPTCSQYALQAIEKYGALKGGVMSIKRIFKCHPFHPGGYDPVK</sequence>
<evidence type="ECO:0000256" key="2">
    <source>
        <dbReference type="HAMAP-Rule" id="MF_00386"/>
    </source>
</evidence>
<dbReference type="PANTHER" id="PTHR33383">
    <property type="entry name" value="MEMBRANE PROTEIN INSERTION EFFICIENCY FACTOR-RELATED"/>
    <property type="match status" value="1"/>
</dbReference>
<evidence type="ECO:0000256" key="1">
    <source>
        <dbReference type="ARBA" id="ARBA00023136"/>
    </source>
</evidence>
<dbReference type="AlphaFoldDB" id="A0A9Q1ZCA0"/>
<protein>
    <recommendedName>
        <fullName evidence="2">Putative membrane protein insertion efficiency factor</fullName>
    </recommendedName>
</protein>
<dbReference type="InterPro" id="IPR002696">
    <property type="entry name" value="Membr_insert_effic_factor_YidD"/>
</dbReference>
<proteinExistence type="inferred from homology"/>
<name>A0A9Q1ZCA0_CLOBO</name>
<comment type="caution">
    <text evidence="3">The sequence shown here is derived from an EMBL/GenBank/DDBJ whole genome shotgun (WGS) entry which is preliminary data.</text>
</comment>
<comment type="subcellular location">
    <subcellularLocation>
        <location evidence="2">Cell membrane</location>
        <topology evidence="2">Peripheral membrane protein</topology>
        <orientation evidence="2">Cytoplasmic side</orientation>
    </subcellularLocation>
</comment>
<evidence type="ECO:0000313" key="3">
    <source>
        <dbReference type="EMBL" id="KOA87178.1"/>
    </source>
</evidence>
<dbReference type="NCBIfam" id="TIGR00278">
    <property type="entry name" value="membrane protein insertion efficiency factor YidD"/>
    <property type="match status" value="1"/>
</dbReference>
<accession>A0A9Q1ZCA0</accession>
<dbReference type="OrthoDB" id="9801753at2"/>
<dbReference type="PANTHER" id="PTHR33383:SF1">
    <property type="entry name" value="MEMBRANE PROTEIN INSERTION EFFICIENCY FACTOR-RELATED"/>
    <property type="match status" value="1"/>
</dbReference>
<keyword evidence="2" id="KW-1003">Cell membrane</keyword>
<dbReference type="EMBL" id="LGVR01000041">
    <property type="protein sequence ID" value="KOA87178.1"/>
    <property type="molecule type" value="Genomic_DNA"/>
</dbReference>
<dbReference type="GO" id="GO:0005886">
    <property type="term" value="C:plasma membrane"/>
    <property type="evidence" value="ECO:0007669"/>
    <property type="project" value="UniProtKB-SubCell"/>
</dbReference>
<dbReference type="SMART" id="SM01234">
    <property type="entry name" value="Haemolytic"/>
    <property type="match status" value="1"/>
</dbReference>